<evidence type="ECO:0000256" key="1">
    <source>
        <dbReference type="ARBA" id="ARBA00001864"/>
    </source>
</evidence>
<dbReference type="InterPro" id="IPR050146">
    <property type="entry name" value="Type-I_3-dehydroquinase"/>
</dbReference>
<keyword evidence="4" id="KW-0057">Aromatic amino acid biosynthesis</keyword>
<protein>
    <recommendedName>
        <fullName evidence="4">3-dehydroquinate dehydratase</fullName>
        <shortName evidence="4">3-dehydroquinase</shortName>
        <ecNumber evidence="4">4.2.1.10</ecNumber>
    </recommendedName>
    <alternativeName>
        <fullName evidence="4">Type I DHQase</fullName>
    </alternativeName>
    <alternativeName>
        <fullName evidence="4">Type I dehydroquinase</fullName>
        <shortName evidence="4">DHQ1</shortName>
    </alternativeName>
</protein>
<evidence type="ECO:0000256" key="2">
    <source>
        <dbReference type="ARBA" id="ARBA00023239"/>
    </source>
</evidence>
<comment type="function">
    <text evidence="4">Involved in the third step of the chorismate pathway, which leads to the biosynthesis of aromatic amino acids. Catalyzes the cis-dehydration of 3-dehydroquinate (DHQ) and introduces the first double bond of the aromatic ring to yield 3-dehydroshikimate.</text>
</comment>
<dbReference type="EMBL" id="CP104550">
    <property type="protein sequence ID" value="UXH30871.1"/>
    <property type="molecule type" value="Genomic_DNA"/>
</dbReference>
<feature type="binding site" evidence="4">
    <location>
        <position position="200"/>
    </location>
    <ligand>
        <name>3-dehydroquinate</name>
        <dbReference type="ChEBI" id="CHEBI:32364"/>
    </ligand>
</feature>
<dbReference type="CDD" id="cd00502">
    <property type="entry name" value="DHQase_I"/>
    <property type="match status" value="1"/>
</dbReference>
<keyword evidence="2 4" id="KW-0456">Lyase</keyword>
<reference evidence="5" key="1">
    <citation type="submission" date="2022-09" db="EMBL/GenBank/DDBJ databases">
        <title>Characterization of three MwoI isoschizomers from sequenced genome and metagenomes.</title>
        <authorList>
            <person name="Fomenkov A."/>
            <person name="Xu S.Y."/>
            <person name="Roberts R.J."/>
        </authorList>
    </citation>
    <scope>NUCLEOTIDE SEQUENCE</scope>
    <source>
        <strain evidence="5">DSM 2970</strain>
    </source>
</reference>
<dbReference type="HAMAP" id="MF_00214">
    <property type="entry name" value="AroD"/>
    <property type="match status" value="1"/>
</dbReference>
<organism evidence="5">
    <name type="scientific">Methanothermobacter wolfeii</name>
    <name type="common">Methanobacterium wolfei</name>
    <dbReference type="NCBI Taxonomy" id="145261"/>
    <lineage>
        <taxon>Archaea</taxon>
        <taxon>Methanobacteriati</taxon>
        <taxon>Methanobacteriota</taxon>
        <taxon>Methanomada group</taxon>
        <taxon>Methanobacteria</taxon>
        <taxon>Methanobacteriales</taxon>
        <taxon>Methanobacteriaceae</taxon>
        <taxon>Methanothermobacter</taxon>
    </lineage>
</organism>
<dbReference type="Proteomes" id="UP001065373">
    <property type="component" value="Chromosome"/>
</dbReference>
<dbReference type="RefSeq" id="WP_261599349.1">
    <property type="nucleotide sequence ID" value="NZ_CP104550.1"/>
</dbReference>
<dbReference type="EC" id="4.2.1.10" evidence="4"/>
<dbReference type="InterPro" id="IPR013785">
    <property type="entry name" value="Aldolase_TIM"/>
</dbReference>
<comment type="caution">
    <text evidence="4">Lacks conserved residue(s) required for the propagation of feature annotation.</text>
</comment>
<gene>
    <name evidence="4 5" type="primary">aroD</name>
    <name evidence="5" type="ORF">N5910_04780</name>
</gene>
<comment type="pathway">
    <text evidence="4">Metabolic intermediate biosynthesis; chorismate biosynthesis; chorismate from D-erythrose 4-phosphate and phosphoenolpyruvate: step 3/7.</text>
</comment>
<dbReference type="GO" id="GO:0003855">
    <property type="term" value="F:3-dehydroquinate dehydratase activity"/>
    <property type="evidence" value="ECO:0007669"/>
    <property type="project" value="UniProtKB-UniRule"/>
</dbReference>
<feature type="binding site" evidence="4">
    <location>
        <position position="181"/>
    </location>
    <ligand>
        <name>3-dehydroquinate</name>
        <dbReference type="ChEBI" id="CHEBI:32364"/>
    </ligand>
</feature>
<dbReference type="GO" id="GO:0009423">
    <property type="term" value="P:chorismate biosynthetic process"/>
    <property type="evidence" value="ECO:0007669"/>
    <property type="project" value="UniProtKB-UniRule"/>
</dbReference>
<feature type="active site" description="Proton donor/acceptor" evidence="4">
    <location>
        <position position="118"/>
    </location>
</feature>
<accession>A0A9E7RS20</accession>
<dbReference type="InterPro" id="IPR001381">
    <property type="entry name" value="DHquinase_I"/>
</dbReference>
<dbReference type="Pfam" id="PF01487">
    <property type="entry name" value="DHquinase_I"/>
    <property type="match status" value="1"/>
</dbReference>
<keyword evidence="4" id="KW-0028">Amino-acid biosynthesis</keyword>
<evidence type="ECO:0000313" key="5">
    <source>
        <dbReference type="EMBL" id="UXH30871.1"/>
    </source>
</evidence>
<keyword evidence="3 4" id="KW-0704">Schiff base</keyword>
<feature type="binding site" evidence="4">
    <location>
        <begin position="33"/>
        <end position="35"/>
    </location>
    <ligand>
        <name>3-dehydroquinate</name>
        <dbReference type="ChEBI" id="CHEBI:32364"/>
    </ligand>
</feature>
<evidence type="ECO:0000256" key="3">
    <source>
        <dbReference type="ARBA" id="ARBA00023270"/>
    </source>
</evidence>
<feature type="active site" description="Schiff-base intermediate with substrate" evidence="4">
    <location>
        <position position="144"/>
    </location>
</feature>
<name>A0A9E7RS20_METWO</name>
<sequence>MKTRICVPVSERTPELALESAGRAIDKGADLLEIRIDTLREPDPDSVKELIDDIGFPVIATCRPPSEGGQYRGGEDERIVLLEAAAEAADYVDVELRTDQEHIMRVTGKAERSIISYHNFNETPSLDALLRIVKMEKELGNMAKVAVMPENRADTLVVLQLLAVEDETIAISMGEMGSYTRAVCALFGSPITFASLDASTAPGQMDLERTRTLIENLILEDD</sequence>
<dbReference type="GO" id="GO:0009073">
    <property type="term" value="P:aromatic amino acid family biosynthetic process"/>
    <property type="evidence" value="ECO:0007669"/>
    <property type="project" value="UniProtKB-KW"/>
</dbReference>
<dbReference type="NCBIfam" id="TIGR01093">
    <property type="entry name" value="aroD"/>
    <property type="match status" value="1"/>
</dbReference>
<feature type="binding site" evidence="4">
    <location>
        <position position="204"/>
    </location>
    <ligand>
        <name>3-dehydroquinate</name>
        <dbReference type="ChEBI" id="CHEBI:32364"/>
    </ligand>
</feature>
<comment type="catalytic activity">
    <reaction evidence="1 4">
        <text>3-dehydroquinate = 3-dehydroshikimate + H2O</text>
        <dbReference type="Rhea" id="RHEA:21096"/>
        <dbReference type="ChEBI" id="CHEBI:15377"/>
        <dbReference type="ChEBI" id="CHEBI:16630"/>
        <dbReference type="ChEBI" id="CHEBI:32364"/>
        <dbReference type="EC" id="4.2.1.10"/>
    </reaction>
</comment>
<evidence type="ECO:0000256" key="4">
    <source>
        <dbReference type="HAMAP-Rule" id="MF_00214"/>
    </source>
</evidence>
<proteinExistence type="inferred from homology"/>
<dbReference type="PANTHER" id="PTHR43699:SF1">
    <property type="entry name" value="3-DEHYDROQUINATE DEHYDRATASE"/>
    <property type="match status" value="1"/>
</dbReference>
<dbReference type="Gene3D" id="3.20.20.70">
    <property type="entry name" value="Aldolase class I"/>
    <property type="match status" value="1"/>
</dbReference>
<comment type="similarity">
    <text evidence="4">Belongs to the type-I 3-dehydroquinase family.</text>
</comment>
<comment type="subunit">
    <text evidence="4">Homodimer.</text>
</comment>
<dbReference type="AlphaFoldDB" id="A0A9E7RS20"/>
<feature type="binding site" evidence="4">
    <location>
        <position position="63"/>
    </location>
    <ligand>
        <name>3-dehydroquinate</name>
        <dbReference type="ChEBI" id="CHEBI:32364"/>
    </ligand>
</feature>
<dbReference type="GO" id="GO:0046279">
    <property type="term" value="P:3,4-dihydroxybenzoate biosynthetic process"/>
    <property type="evidence" value="ECO:0007669"/>
    <property type="project" value="UniProtKB-ARBA"/>
</dbReference>
<dbReference type="SUPFAM" id="SSF51569">
    <property type="entry name" value="Aldolase"/>
    <property type="match status" value="1"/>
</dbReference>
<dbReference type="GeneID" id="75106542"/>
<dbReference type="PANTHER" id="PTHR43699">
    <property type="entry name" value="3-DEHYDROQUINATE DEHYDRATASE"/>
    <property type="match status" value="1"/>
</dbReference>
<dbReference type="GO" id="GO:0008652">
    <property type="term" value="P:amino acid biosynthetic process"/>
    <property type="evidence" value="ECO:0007669"/>
    <property type="project" value="UniProtKB-KW"/>
</dbReference>